<evidence type="ECO:0000256" key="9">
    <source>
        <dbReference type="ARBA" id="ARBA00048092"/>
    </source>
</evidence>
<feature type="domain" description="Plastocyanin-like" evidence="10">
    <location>
        <begin position="419"/>
        <end position="525"/>
    </location>
</feature>
<dbReference type="InterPro" id="IPR008972">
    <property type="entry name" value="Cupredoxin"/>
</dbReference>
<evidence type="ECO:0000313" key="13">
    <source>
        <dbReference type="Proteomes" id="UP001595847"/>
    </source>
</evidence>
<dbReference type="Gene3D" id="2.60.40.420">
    <property type="entry name" value="Cupredoxins - blue copper proteins"/>
    <property type="match status" value="3"/>
</dbReference>
<evidence type="ECO:0000256" key="6">
    <source>
        <dbReference type="ARBA" id="ARBA00041027"/>
    </source>
</evidence>
<comment type="subunit">
    <text evidence="2">Monomer.</text>
</comment>
<dbReference type="InterPro" id="IPR045087">
    <property type="entry name" value="Cu-oxidase_fam"/>
</dbReference>
<dbReference type="Proteomes" id="UP001595847">
    <property type="component" value="Unassembled WGS sequence"/>
</dbReference>
<dbReference type="PROSITE" id="PS51318">
    <property type="entry name" value="TAT"/>
    <property type="match status" value="1"/>
</dbReference>
<dbReference type="EC" id="1.16.3.4" evidence="5"/>
<dbReference type="RefSeq" id="WP_378538109.1">
    <property type="nucleotide sequence ID" value="NZ_JBHSBH010000015.1"/>
</dbReference>
<evidence type="ECO:0000256" key="1">
    <source>
        <dbReference type="ARBA" id="ARBA00010609"/>
    </source>
</evidence>
<protein>
    <recommendedName>
        <fullName evidence="6">Multicopper oxidase CueO</fullName>
        <ecNumber evidence="5">1.16.3.4</ecNumber>
    </recommendedName>
    <alternativeName>
        <fullName evidence="7">Copper efflux oxidase</fullName>
    </alternativeName>
    <alternativeName>
        <fullName evidence="8">Cuprous oxidase</fullName>
    </alternativeName>
</protein>
<reference evidence="13" key="1">
    <citation type="journal article" date="2019" name="Int. J. Syst. Evol. Microbiol.">
        <title>The Global Catalogue of Microorganisms (GCM) 10K type strain sequencing project: providing services to taxonomists for standard genome sequencing and annotation.</title>
        <authorList>
            <consortium name="The Broad Institute Genomics Platform"/>
            <consortium name="The Broad Institute Genome Sequencing Center for Infectious Disease"/>
            <person name="Wu L."/>
            <person name="Ma J."/>
        </authorList>
    </citation>
    <scope>NUCLEOTIDE SEQUENCE [LARGE SCALE GENOMIC DNA]</scope>
    <source>
        <strain evidence="13">TBRC 1826</strain>
    </source>
</reference>
<dbReference type="SUPFAM" id="SSF49503">
    <property type="entry name" value="Cupredoxins"/>
    <property type="match status" value="3"/>
</dbReference>
<keyword evidence="4" id="KW-0560">Oxidoreductase</keyword>
<dbReference type="PROSITE" id="PS00080">
    <property type="entry name" value="MULTICOPPER_OXIDASE2"/>
    <property type="match status" value="1"/>
</dbReference>
<evidence type="ECO:0000256" key="7">
    <source>
        <dbReference type="ARBA" id="ARBA00042896"/>
    </source>
</evidence>
<evidence type="ECO:0000256" key="3">
    <source>
        <dbReference type="ARBA" id="ARBA00022723"/>
    </source>
</evidence>
<evidence type="ECO:0000259" key="10">
    <source>
        <dbReference type="Pfam" id="PF07731"/>
    </source>
</evidence>
<dbReference type="PANTHER" id="PTHR48267:SF1">
    <property type="entry name" value="BILIRUBIN OXIDASE"/>
    <property type="match status" value="1"/>
</dbReference>
<dbReference type="InterPro" id="IPR011706">
    <property type="entry name" value="Cu-oxidase_C"/>
</dbReference>
<dbReference type="Pfam" id="PF07731">
    <property type="entry name" value="Cu-oxidase_2"/>
    <property type="match status" value="1"/>
</dbReference>
<evidence type="ECO:0000259" key="11">
    <source>
        <dbReference type="Pfam" id="PF07732"/>
    </source>
</evidence>
<comment type="caution">
    <text evidence="12">The sequence shown here is derived from an EMBL/GenBank/DDBJ whole genome shotgun (WGS) entry which is preliminary data.</text>
</comment>
<evidence type="ECO:0000256" key="2">
    <source>
        <dbReference type="ARBA" id="ARBA00011245"/>
    </source>
</evidence>
<dbReference type="InterPro" id="IPR006311">
    <property type="entry name" value="TAT_signal"/>
</dbReference>
<sequence>MRRVSRRAVLGLLAGGTAAAGLGIGGASMVPTTTGRLLRSDLELPEPFTVPLPVPRPIAPESVSGDADVYRLAQRAVEAEILPGVRTGIWGYNGTFPGPLFDVRAGRTVRVEIANELPVPTSTHLHGGVTPPESDGYPTDVTISRDGGFRPHMRGHNGMELSPEDWTFHDGVRAYDYPLPQRAATLWYHDHRMDFSAPQVWRGLAGMFIVRDDTDDALPLPEGDRDIPLMVCDRAFTAEGELSYPALDPSLREIPGVQDAFMDGVTGDINLVNGAPWPELEVSGTRYRFRLLNAANARRYRFALEPAPQEGPPFVQVGSDQGLLAEPVELAALAMSPGERRDVVVDFSGYPVDTEIRLVNRLAEGAQRNVMRFRVTRRENDDAEVPRRLADVEVLRPDDAVRTRTFDFRRVLVGGSGGNMNWTVNGAAFEPGTPLADPELGTVERWRLASDFHHPVHIHLAHFQVLSRNGRDPGPQDAGWKDTVDVRPYEVVEVLARFDGFRGRYMLHCHNLEHEDMAMMADFDVV</sequence>
<name>A0ABV8FWX7_9ACTN</name>
<dbReference type="InterPro" id="IPR011707">
    <property type="entry name" value="Cu-oxidase-like_N"/>
</dbReference>
<organism evidence="12 13">
    <name type="scientific">Nocardiopsis sediminis</name>
    <dbReference type="NCBI Taxonomy" id="1778267"/>
    <lineage>
        <taxon>Bacteria</taxon>
        <taxon>Bacillati</taxon>
        <taxon>Actinomycetota</taxon>
        <taxon>Actinomycetes</taxon>
        <taxon>Streptosporangiales</taxon>
        <taxon>Nocardiopsidaceae</taxon>
        <taxon>Nocardiopsis</taxon>
    </lineage>
</organism>
<proteinExistence type="inferred from homology"/>
<comment type="catalytic activity">
    <reaction evidence="9">
        <text>4 Cu(+) + O2 + 4 H(+) = 4 Cu(2+) + 2 H2O</text>
        <dbReference type="Rhea" id="RHEA:30083"/>
        <dbReference type="ChEBI" id="CHEBI:15377"/>
        <dbReference type="ChEBI" id="CHEBI:15378"/>
        <dbReference type="ChEBI" id="CHEBI:15379"/>
        <dbReference type="ChEBI" id="CHEBI:29036"/>
        <dbReference type="ChEBI" id="CHEBI:49552"/>
        <dbReference type="EC" id="1.16.3.4"/>
    </reaction>
    <physiologicalReaction direction="left-to-right" evidence="9">
        <dbReference type="Rhea" id="RHEA:30084"/>
    </physiologicalReaction>
</comment>
<evidence type="ECO:0000256" key="5">
    <source>
        <dbReference type="ARBA" id="ARBA00038978"/>
    </source>
</evidence>
<keyword evidence="13" id="KW-1185">Reference proteome</keyword>
<evidence type="ECO:0000256" key="4">
    <source>
        <dbReference type="ARBA" id="ARBA00023002"/>
    </source>
</evidence>
<dbReference type="EMBL" id="JBHSBH010000015">
    <property type="protein sequence ID" value="MFC3999613.1"/>
    <property type="molecule type" value="Genomic_DNA"/>
</dbReference>
<evidence type="ECO:0000256" key="8">
    <source>
        <dbReference type="ARBA" id="ARBA00043090"/>
    </source>
</evidence>
<gene>
    <name evidence="12" type="ORF">ACFOVU_27110</name>
</gene>
<dbReference type="InterPro" id="IPR002355">
    <property type="entry name" value="Cu_oxidase_Cu_BS"/>
</dbReference>
<evidence type="ECO:0000313" key="12">
    <source>
        <dbReference type="EMBL" id="MFC3999613.1"/>
    </source>
</evidence>
<keyword evidence="3" id="KW-0479">Metal-binding</keyword>
<feature type="domain" description="Plastocyanin-like" evidence="11">
    <location>
        <begin position="140"/>
        <end position="213"/>
    </location>
</feature>
<accession>A0ABV8FWX7</accession>
<comment type="similarity">
    <text evidence="1">Belongs to the multicopper oxidase family.</text>
</comment>
<dbReference type="Pfam" id="PF07732">
    <property type="entry name" value="Cu-oxidase_3"/>
    <property type="match status" value="2"/>
</dbReference>
<dbReference type="PANTHER" id="PTHR48267">
    <property type="entry name" value="CUPREDOXIN SUPERFAMILY PROTEIN"/>
    <property type="match status" value="1"/>
</dbReference>
<feature type="domain" description="Plastocyanin-like" evidence="11">
    <location>
        <begin position="78"/>
        <end position="139"/>
    </location>
</feature>